<evidence type="ECO:0000313" key="2">
    <source>
        <dbReference type="Proteomes" id="UP001595851"/>
    </source>
</evidence>
<gene>
    <name evidence="1" type="ORF">ACFOY2_15250</name>
</gene>
<name>A0ABV8G3N7_9ACTN</name>
<reference evidence="2" key="1">
    <citation type="journal article" date="2019" name="Int. J. Syst. Evol. Microbiol.">
        <title>The Global Catalogue of Microorganisms (GCM) 10K type strain sequencing project: providing services to taxonomists for standard genome sequencing and annotation.</title>
        <authorList>
            <consortium name="The Broad Institute Genomics Platform"/>
            <consortium name="The Broad Institute Genome Sequencing Center for Infectious Disease"/>
            <person name="Wu L."/>
            <person name="Ma J."/>
        </authorList>
    </citation>
    <scope>NUCLEOTIDE SEQUENCE [LARGE SCALE GENOMIC DNA]</scope>
    <source>
        <strain evidence="2">TBRC 1276</strain>
    </source>
</reference>
<comment type="caution">
    <text evidence="1">The sequence shown here is derived from an EMBL/GenBank/DDBJ whole genome shotgun (WGS) entry which is preliminary data.</text>
</comment>
<dbReference type="Proteomes" id="UP001595851">
    <property type="component" value="Unassembled WGS sequence"/>
</dbReference>
<evidence type="ECO:0000313" key="1">
    <source>
        <dbReference type="EMBL" id="MFC4008586.1"/>
    </source>
</evidence>
<keyword evidence="2" id="KW-1185">Reference proteome</keyword>
<protein>
    <submittedName>
        <fullName evidence="1">DUF6461 domain-containing protein</fullName>
    </submittedName>
</protein>
<organism evidence="1 2">
    <name type="scientific">Nonomuraea purpurea</name>
    <dbReference type="NCBI Taxonomy" id="1849276"/>
    <lineage>
        <taxon>Bacteria</taxon>
        <taxon>Bacillati</taxon>
        <taxon>Actinomycetota</taxon>
        <taxon>Actinomycetes</taxon>
        <taxon>Streptosporangiales</taxon>
        <taxon>Streptosporangiaceae</taxon>
        <taxon>Nonomuraea</taxon>
    </lineage>
</organism>
<accession>A0ABV8G3N7</accession>
<dbReference type="EMBL" id="JBHSBI010000006">
    <property type="protein sequence ID" value="MFC4008586.1"/>
    <property type="molecule type" value="Genomic_DNA"/>
</dbReference>
<sequence length="351" mass="37419">MDAETLAHYGRLVEETLTVPLCVTWVEDLSAADVLAAAGQQEESTGSRTYEQTVQAAYDAMPAHAGAALAGVLGKWTVLVEPNGFQGSRPEVLARLSRDGRALSVFWNANADGQLVYAEYGRVLAVIELFDPEEPEDLPGALSAWVELCEEDDLRVAGLALGEAVTGRRLDAEWLAGEHLSAVLHASPDTGSEQVAEQDRLDHLAYLASDPRVADLAANPDPGRTREIAALVAETACELSGLDVPLVGRVLTALAQVPAPAILAELRAEVRRFSDELLAQAPPADAPPDVMDGWHPRFLAVGVLEAALEEDAVDAARNAIWRIGMLRLGDRGGRRVGTLMGALEQIRMSAG</sequence>
<proteinExistence type="predicted"/>
<dbReference type="Pfam" id="PF20062">
    <property type="entry name" value="DUF6461"/>
    <property type="match status" value="1"/>
</dbReference>
<dbReference type="RefSeq" id="WP_379528643.1">
    <property type="nucleotide sequence ID" value="NZ_JBHSBI010000006.1"/>
</dbReference>
<dbReference type="InterPro" id="IPR045592">
    <property type="entry name" value="DUF6461"/>
</dbReference>